<accession>A0AA38TXE3</accession>
<reference evidence="2" key="1">
    <citation type="submission" date="2022-10" db="EMBL/GenBank/DDBJ databases">
        <title>Culturing micro-colonial fungi from biological soil crusts in the Mojave desert and describing Neophaeococcomyces mojavensis, and introducing the new genera and species Taxawa tesnikishii.</title>
        <authorList>
            <person name="Kurbessoian T."/>
            <person name="Stajich J.E."/>
        </authorList>
    </citation>
    <scope>NUCLEOTIDE SEQUENCE</scope>
    <source>
        <strain evidence="2">TK_41</strain>
    </source>
</reference>
<dbReference type="Proteomes" id="UP001172673">
    <property type="component" value="Unassembled WGS sequence"/>
</dbReference>
<evidence type="ECO:0000256" key="1">
    <source>
        <dbReference type="SAM" id="MobiDB-lite"/>
    </source>
</evidence>
<feature type="compositionally biased region" description="Basic and acidic residues" evidence="1">
    <location>
        <begin position="228"/>
        <end position="240"/>
    </location>
</feature>
<dbReference type="Gene3D" id="6.10.110.10">
    <property type="match status" value="1"/>
</dbReference>
<feature type="region of interest" description="Disordered" evidence="1">
    <location>
        <begin position="215"/>
        <end position="240"/>
    </location>
</feature>
<protein>
    <submittedName>
        <fullName evidence="2">Uncharacterized protein</fullName>
    </submittedName>
</protein>
<sequence length="240" mass="23590">MINITEAASRIAGVGREHILNAGAAGVSIAKDALTKQVTKQAPRVAEYVKEQIVNAGVVGHEIFERHAPQATEKIANAVASSEQVLHAGIAALGEAKQNEILHAPEAAGNAGDWVFQNPKLATGAGVIAFGVTLVVCPGCATAPLLSTAGFGAGGVQAGSAAAAVHAGIGNIVAGSAFAIGQSAGAGGAGLAIVNGVAQAGGGVLIAAGGGMALGKSKDEEEDNDPAIDTKSRFDESKTE</sequence>
<evidence type="ECO:0000313" key="3">
    <source>
        <dbReference type="Proteomes" id="UP001172673"/>
    </source>
</evidence>
<name>A0AA38TXE3_9EURO</name>
<keyword evidence="3" id="KW-1185">Reference proteome</keyword>
<proteinExistence type="predicted"/>
<organism evidence="2 3">
    <name type="scientific">Cladophialophora chaetospira</name>
    <dbReference type="NCBI Taxonomy" id="386627"/>
    <lineage>
        <taxon>Eukaryota</taxon>
        <taxon>Fungi</taxon>
        <taxon>Dikarya</taxon>
        <taxon>Ascomycota</taxon>
        <taxon>Pezizomycotina</taxon>
        <taxon>Eurotiomycetes</taxon>
        <taxon>Chaetothyriomycetidae</taxon>
        <taxon>Chaetothyriales</taxon>
        <taxon>Herpotrichiellaceae</taxon>
        <taxon>Cladophialophora</taxon>
    </lineage>
</organism>
<gene>
    <name evidence="2" type="ORF">H2200_013498</name>
</gene>
<comment type="caution">
    <text evidence="2">The sequence shown here is derived from an EMBL/GenBank/DDBJ whole genome shotgun (WGS) entry which is preliminary data.</text>
</comment>
<dbReference type="EMBL" id="JAPDRK010000030">
    <property type="protein sequence ID" value="KAJ9601939.1"/>
    <property type="molecule type" value="Genomic_DNA"/>
</dbReference>
<dbReference type="AlphaFoldDB" id="A0AA38TXE3"/>
<dbReference type="InterPro" id="IPR038213">
    <property type="entry name" value="IFI6/IFI27-like_sf"/>
</dbReference>
<evidence type="ECO:0000313" key="2">
    <source>
        <dbReference type="EMBL" id="KAJ9601939.1"/>
    </source>
</evidence>